<dbReference type="Gene3D" id="3.60.70.12">
    <property type="entry name" value="L-amino peptidase D-ALA esterase/amidase"/>
    <property type="match status" value="1"/>
</dbReference>
<dbReference type="Pfam" id="PF03576">
    <property type="entry name" value="Peptidase_S58"/>
    <property type="match status" value="1"/>
</dbReference>
<dbReference type="PANTHER" id="PTHR36512:SF3">
    <property type="entry name" value="BLR5678 PROTEIN"/>
    <property type="match status" value="1"/>
</dbReference>
<dbReference type="eggNOG" id="COG3191">
    <property type="taxonomic scope" value="Bacteria"/>
</dbReference>
<comment type="similarity">
    <text evidence="1">Belongs to the peptidase S58 family.</text>
</comment>
<dbReference type="HOGENOM" id="CLU_024709_0_0_5"/>
<dbReference type="STRING" id="439375.Oant_3561"/>
<dbReference type="InterPro" id="IPR005321">
    <property type="entry name" value="Peptidase_S58_DmpA"/>
</dbReference>
<sequence>MGFPHAHYRGQHTEITMTGKARDYGIICGIMQSGENNAITDVPGVRVGHRTLRNGDINTGVTAIIPHDGNIYRRKVLAACDVINGFGKSTGLVQVEELGTLETPILLTNTFGVGTCANALIRKAIAGNPDIGRTTATVNPVVLECNDGPLNDIQAMAVTEADAQEALQIAGTDVGEGNVGAGTGMSCFGFKGGIGTSSRRFELDGKVHHLGVLALTNFGRAGDLVLPDGRRPSPKAEAQPEKGSVILVLATDVPMEHRQLKRVTRRCGAGLARLGAFWGHGSGDIAIGFSTAVTFDHDETRDMVEIAVLNENRIDTLFRAAVECTQEAVLNSMCMAEPMRGRAANRRSLADWLESNKD</sequence>
<dbReference type="KEGG" id="oan:Oant_3561"/>
<protein>
    <submittedName>
        <fullName evidence="2">Peptidase S58 DmpA</fullName>
    </submittedName>
</protein>
<dbReference type="EMBL" id="CP000759">
    <property type="protein sequence ID" value="ABS16267.1"/>
    <property type="molecule type" value="Genomic_DNA"/>
</dbReference>
<dbReference type="SUPFAM" id="SSF56266">
    <property type="entry name" value="DmpA/ArgJ-like"/>
    <property type="match status" value="1"/>
</dbReference>
<reference evidence="2 3" key="1">
    <citation type="journal article" date="2011" name="J. Bacteriol.">
        <title>Genome of Ochrobactrum anthropi ATCC 49188 T, a versatile opportunistic pathogen and symbiont of several eukaryotic hosts.</title>
        <authorList>
            <person name="Chain P.S."/>
            <person name="Lang D.M."/>
            <person name="Comerci D.J."/>
            <person name="Malfatti S.A."/>
            <person name="Vergez L.M."/>
            <person name="Shin M."/>
            <person name="Ugalde R.A."/>
            <person name="Garcia E."/>
            <person name="Tolmasky M.E."/>
        </authorList>
    </citation>
    <scope>NUCLEOTIDE SEQUENCE [LARGE SCALE GENOMIC DNA]</scope>
    <source>
        <strain evidence="3">ATCC 49188 / DSM 6882 / CCUG 24695 / JCM 21032 / LMG 3331 / NBRC 15819 / NCTC 12168 / Alc 37</strain>
    </source>
</reference>
<dbReference type="CDD" id="cd02253">
    <property type="entry name" value="DmpA"/>
    <property type="match status" value="1"/>
</dbReference>
<dbReference type="InterPro" id="IPR016117">
    <property type="entry name" value="ArgJ-like_dom_sf"/>
</dbReference>
<name>A6X4W3_BRUA4</name>
<organism evidence="2 3">
    <name type="scientific">Brucella anthropi (strain ATCC 49188 / DSM 6882 / CCUG 24695 / JCM 21032 / LMG 3331 / NBRC 15819 / NCTC 12168 / Alc 37)</name>
    <name type="common">Ochrobactrum anthropi</name>
    <dbReference type="NCBI Taxonomy" id="439375"/>
    <lineage>
        <taxon>Bacteria</taxon>
        <taxon>Pseudomonadati</taxon>
        <taxon>Pseudomonadota</taxon>
        <taxon>Alphaproteobacteria</taxon>
        <taxon>Hyphomicrobiales</taxon>
        <taxon>Brucellaceae</taxon>
        <taxon>Brucella/Ochrobactrum group</taxon>
        <taxon>Brucella</taxon>
    </lineage>
</organism>
<dbReference type="PANTHER" id="PTHR36512">
    <property type="entry name" value="D-AMINOPEPTIDASE"/>
    <property type="match status" value="1"/>
</dbReference>
<gene>
    <name evidence="2" type="ordered locus">Oant_3561</name>
</gene>
<evidence type="ECO:0000256" key="1">
    <source>
        <dbReference type="ARBA" id="ARBA00007068"/>
    </source>
</evidence>
<evidence type="ECO:0000313" key="2">
    <source>
        <dbReference type="EMBL" id="ABS16267.1"/>
    </source>
</evidence>
<proteinExistence type="inferred from homology"/>
<evidence type="ECO:0000313" key="3">
    <source>
        <dbReference type="Proteomes" id="UP000002301"/>
    </source>
</evidence>
<accession>A6X4W3</accession>
<keyword evidence="3" id="KW-1185">Reference proteome</keyword>
<dbReference type="AlphaFoldDB" id="A6X4W3"/>
<dbReference type="GO" id="GO:0004177">
    <property type="term" value="F:aminopeptidase activity"/>
    <property type="evidence" value="ECO:0007669"/>
    <property type="project" value="TreeGrafter"/>
</dbReference>
<dbReference type="Proteomes" id="UP000002301">
    <property type="component" value="Chromosome 2"/>
</dbReference>